<dbReference type="EMBL" id="BKCJ010040952">
    <property type="protein sequence ID" value="GEV98354.1"/>
    <property type="molecule type" value="Genomic_DNA"/>
</dbReference>
<protein>
    <submittedName>
        <fullName evidence="1">Uncharacterized protein</fullName>
    </submittedName>
</protein>
<evidence type="ECO:0000313" key="1">
    <source>
        <dbReference type="EMBL" id="GEV98354.1"/>
    </source>
</evidence>
<organism evidence="1">
    <name type="scientific">Tanacetum cinerariifolium</name>
    <name type="common">Dalmatian daisy</name>
    <name type="synonym">Chrysanthemum cinerariifolium</name>
    <dbReference type="NCBI Taxonomy" id="118510"/>
    <lineage>
        <taxon>Eukaryota</taxon>
        <taxon>Viridiplantae</taxon>
        <taxon>Streptophyta</taxon>
        <taxon>Embryophyta</taxon>
        <taxon>Tracheophyta</taxon>
        <taxon>Spermatophyta</taxon>
        <taxon>Magnoliopsida</taxon>
        <taxon>eudicotyledons</taxon>
        <taxon>Gunneridae</taxon>
        <taxon>Pentapetalae</taxon>
        <taxon>asterids</taxon>
        <taxon>campanulids</taxon>
        <taxon>Asterales</taxon>
        <taxon>Asteraceae</taxon>
        <taxon>Asteroideae</taxon>
        <taxon>Anthemideae</taxon>
        <taxon>Anthemidinae</taxon>
        <taxon>Tanacetum</taxon>
    </lineage>
</organism>
<dbReference type="AlphaFoldDB" id="A0A699GRT5"/>
<comment type="caution">
    <text evidence="1">The sequence shown here is derived from an EMBL/GenBank/DDBJ whole genome shotgun (WGS) entry which is preliminary data.</text>
</comment>
<proteinExistence type="predicted"/>
<reference evidence="1" key="1">
    <citation type="journal article" date="2019" name="Sci. Rep.">
        <title>Draft genome of Tanacetum cinerariifolium, the natural source of mosquito coil.</title>
        <authorList>
            <person name="Yamashiro T."/>
            <person name="Shiraishi A."/>
            <person name="Satake H."/>
            <person name="Nakayama K."/>
        </authorList>
    </citation>
    <scope>NUCLEOTIDE SEQUENCE</scope>
</reference>
<sequence>MVAAWDLDEIKEVNENCILMSNLRQASTSSPQIDKSPVYDSDGSVEAHHYDNCYDNDIFNMFTQEEQIKRLLSAVKVTTAGYGLYCCQVNAASEYGYYCLKSMFEENLQLLVKANINAD</sequence>
<accession>A0A699GRT5</accession>
<name>A0A699GRT5_TANCI</name>
<gene>
    <name evidence="1" type="ORF">Tci_170331</name>
</gene>